<keyword evidence="1" id="KW-0472">Membrane</keyword>
<reference evidence="2 3" key="1">
    <citation type="submission" date="2016-09" db="EMBL/GenBank/DDBJ databases">
        <title>Alteromonas lipolytica, a new species isolated from sea water.</title>
        <authorList>
            <person name="Wu Y.-H."/>
            <person name="Cheng H."/>
            <person name="Xu X.-W."/>
        </authorList>
    </citation>
    <scope>NUCLEOTIDE SEQUENCE [LARGE SCALE GENOMIC DNA]</scope>
    <source>
        <strain evidence="2 3">JW12</strain>
    </source>
</reference>
<proteinExistence type="predicted"/>
<sequence length="178" mass="20474">MEIIQNFTSSNAALLVSIIALILSLASFNLARRAHLHQVLRDQEDAKRAKLHRRRETLNIYNLHMSKLIGVKDRLESTLRRAEALIPISQFENIWELSRIKELHDIITEDISSSDRQFKNLIENIDFLDDQDEMQVSALVDRTKQVLDPISIEATNICNDIDTMLSKAVNKDRVEPAE</sequence>
<gene>
    <name evidence="2" type="ORF">BFC17_21630</name>
</gene>
<organism evidence="2 3">
    <name type="scientific">Alteromonas lipolytica</name>
    <dbReference type="NCBI Taxonomy" id="1856405"/>
    <lineage>
        <taxon>Bacteria</taxon>
        <taxon>Pseudomonadati</taxon>
        <taxon>Pseudomonadota</taxon>
        <taxon>Gammaproteobacteria</taxon>
        <taxon>Alteromonadales</taxon>
        <taxon>Alteromonadaceae</taxon>
        <taxon>Alteromonas/Salinimonas group</taxon>
        <taxon>Alteromonas</taxon>
    </lineage>
</organism>
<dbReference type="EMBL" id="MJIC01000014">
    <property type="protein sequence ID" value="OFI34147.1"/>
    <property type="molecule type" value="Genomic_DNA"/>
</dbReference>
<keyword evidence="3" id="KW-1185">Reference proteome</keyword>
<dbReference type="Proteomes" id="UP000176037">
    <property type="component" value="Unassembled WGS sequence"/>
</dbReference>
<protein>
    <submittedName>
        <fullName evidence="2">Uncharacterized protein</fullName>
    </submittedName>
</protein>
<evidence type="ECO:0000256" key="1">
    <source>
        <dbReference type="SAM" id="Phobius"/>
    </source>
</evidence>
<keyword evidence="1" id="KW-0812">Transmembrane</keyword>
<dbReference type="STRING" id="1856405.BFC17_21630"/>
<dbReference type="RefSeq" id="WP_070177075.1">
    <property type="nucleotide sequence ID" value="NZ_BMJR01000003.1"/>
</dbReference>
<feature type="transmembrane region" description="Helical" evidence="1">
    <location>
        <begin position="12"/>
        <end position="31"/>
    </location>
</feature>
<comment type="caution">
    <text evidence="2">The sequence shown here is derived from an EMBL/GenBank/DDBJ whole genome shotgun (WGS) entry which is preliminary data.</text>
</comment>
<evidence type="ECO:0000313" key="2">
    <source>
        <dbReference type="EMBL" id="OFI34147.1"/>
    </source>
</evidence>
<keyword evidence="1" id="KW-1133">Transmembrane helix</keyword>
<name>A0A1E8FDX1_9ALTE</name>
<accession>A0A1E8FDX1</accession>
<dbReference type="AlphaFoldDB" id="A0A1E8FDX1"/>
<evidence type="ECO:0000313" key="3">
    <source>
        <dbReference type="Proteomes" id="UP000176037"/>
    </source>
</evidence>